<name>A0A8H4UH68_9HYPO</name>
<dbReference type="Proteomes" id="UP000635477">
    <property type="component" value="Unassembled WGS sequence"/>
</dbReference>
<feature type="transmembrane region" description="Helical" evidence="2">
    <location>
        <begin position="186"/>
        <end position="207"/>
    </location>
</feature>
<keyword evidence="2" id="KW-0472">Membrane</keyword>
<feature type="compositionally biased region" description="Polar residues" evidence="1">
    <location>
        <begin position="248"/>
        <end position="265"/>
    </location>
</feature>
<evidence type="ECO:0000256" key="2">
    <source>
        <dbReference type="SAM" id="Phobius"/>
    </source>
</evidence>
<dbReference type="OrthoDB" id="3630276at2759"/>
<accession>A0A8H4UH68</accession>
<evidence type="ECO:0000256" key="1">
    <source>
        <dbReference type="SAM" id="MobiDB-lite"/>
    </source>
</evidence>
<dbReference type="AlphaFoldDB" id="A0A8H4UH68"/>
<reference evidence="3" key="2">
    <citation type="submission" date="2020-05" db="EMBL/GenBank/DDBJ databases">
        <authorList>
            <person name="Kim H.-S."/>
            <person name="Proctor R.H."/>
            <person name="Brown D.W."/>
        </authorList>
    </citation>
    <scope>NUCLEOTIDE SEQUENCE</scope>
    <source>
        <strain evidence="3">NRRL 22465</strain>
    </source>
</reference>
<keyword evidence="4" id="KW-1185">Reference proteome</keyword>
<proteinExistence type="predicted"/>
<protein>
    <submittedName>
        <fullName evidence="3">Uncharacterized protein</fullName>
    </submittedName>
</protein>
<dbReference type="EMBL" id="JABEYC010000577">
    <property type="protein sequence ID" value="KAF4976038.1"/>
    <property type="molecule type" value="Genomic_DNA"/>
</dbReference>
<keyword evidence="2" id="KW-1133">Transmembrane helix</keyword>
<comment type="caution">
    <text evidence="3">The sequence shown here is derived from an EMBL/GenBank/DDBJ whole genome shotgun (WGS) entry which is preliminary data.</text>
</comment>
<reference evidence="3" key="1">
    <citation type="journal article" date="2020" name="BMC Genomics">
        <title>Correction to: Identification and distribution of gene clusters required for synthesis of sphingolipid metabolism inhibitors in diverse species of the filamentous fungus Fusarium.</title>
        <authorList>
            <person name="Kim H.S."/>
            <person name="Lohmar J.M."/>
            <person name="Busman M."/>
            <person name="Brown D.W."/>
            <person name="Naumann T.A."/>
            <person name="Divon H.H."/>
            <person name="Lysoe E."/>
            <person name="Uhlig S."/>
            <person name="Proctor R.H."/>
        </authorList>
    </citation>
    <scope>NUCLEOTIDE SEQUENCE</scope>
    <source>
        <strain evidence="3">NRRL 22465</strain>
    </source>
</reference>
<organism evidence="3 4">
    <name type="scientific">Fusarium zealandicum</name>
    <dbReference type="NCBI Taxonomy" id="1053134"/>
    <lineage>
        <taxon>Eukaryota</taxon>
        <taxon>Fungi</taxon>
        <taxon>Dikarya</taxon>
        <taxon>Ascomycota</taxon>
        <taxon>Pezizomycotina</taxon>
        <taxon>Sordariomycetes</taxon>
        <taxon>Hypocreomycetidae</taxon>
        <taxon>Hypocreales</taxon>
        <taxon>Nectriaceae</taxon>
        <taxon>Fusarium</taxon>
        <taxon>Fusarium staphyleae species complex</taxon>
    </lineage>
</organism>
<evidence type="ECO:0000313" key="3">
    <source>
        <dbReference type="EMBL" id="KAF4976038.1"/>
    </source>
</evidence>
<evidence type="ECO:0000313" key="4">
    <source>
        <dbReference type="Proteomes" id="UP000635477"/>
    </source>
</evidence>
<gene>
    <name evidence="3" type="ORF">FZEAL_7256</name>
</gene>
<feature type="region of interest" description="Disordered" evidence="1">
    <location>
        <begin position="232"/>
        <end position="265"/>
    </location>
</feature>
<keyword evidence="2" id="KW-0812">Transmembrane</keyword>
<sequence>MRFSYSAILFAGNALAVTQQECFADFSADLAAFADCANTGALTHCLSQLEKFDDAAVKNCYTSTGCSDDDAAVEAHRTVERCEELVKAGDLKKRYQAAPLPTLLPRAEPAVTNALKKRAPKSGTECFTTTKTSTESCPLETKDGHVKTVTCFSTDITTSECSEKMICTTDASHNDICMEKVEIDTAGIIIAICFAVGAALMIGYLTFMCCRDKKEQKRLVAKAETVALARAATKKQRAAQRQPLIRNASGTSNPAGNPFQDQNRI</sequence>